<organism evidence="1 2">
    <name type="scientific">Tupaia chinensis</name>
    <name type="common">Chinese tree shrew</name>
    <name type="synonym">Tupaia belangeri chinensis</name>
    <dbReference type="NCBI Taxonomy" id="246437"/>
    <lineage>
        <taxon>Eukaryota</taxon>
        <taxon>Metazoa</taxon>
        <taxon>Chordata</taxon>
        <taxon>Craniata</taxon>
        <taxon>Vertebrata</taxon>
        <taxon>Euteleostomi</taxon>
        <taxon>Mammalia</taxon>
        <taxon>Eutheria</taxon>
        <taxon>Euarchontoglires</taxon>
        <taxon>Scandentia</taxon>
        <taxon>Tupaiidae</taxon>
        <taxon>Tupaia</taxon>
    </lineage>
</organism>
<protein>
    <submittedName>
        <fullName evidence="1">Uncharacterized protein</fullName>
    </submittedName>
</protein>
<sequence>MVFLLPVALNKGQSSCPVTLSREGILQHLGNTSTILVQIPSRAVGNCDDTFRAHLSTSSSLGVPALQGPGLYSAQTSVSQSVRAAGEQNSVINGQTLNSHQNSTATVLSWCWGASGGVGAWDVLPKASGLVDAS</sequence>
<proteinExistence type="predicted"/>
<reference evidence="2" key="2">
    <citation type="journal article" date="2013" name="Nat. Commun.">
        <title>Genome of the Chinese tree shrew.</title>
        <authorList>
            <person name="Fan Y."/>
            <person name="Huang Z.Y."/>
            <person name="Cao C.C."/>
            <person name="Chen C.S."/>
            <person name="Chen Y.X."/>
            <person name="Fan D.D."/>
            <person name="He J."/>
            <person name="Hou H.L."/>
            <person name="Hu L."/>
            <person name="Hu X.T."/>
            <person name="Jiang X.T."/>
            <person name="Lai R."/>
            <person name="Lang Y.S."/>
            <person name="Liang B."/>
            <person name="Liao S.G."/>
            <person name="Mu D."/>
            <person name="Ma Y.Y."/>
            <person name="Niu Y.Y."/>
            <person name="Sun X.Q."/>
            <person name="Xia J.Q."/>
            <person name="Xiao J."/>
            <person name="Xiong Z.Q."/>
            <person name="Xu L."/>
            <person name="Yang L."/>
            <person name="Zhang Y."/>
            <person name="Zhao W."/>
            <person name="Zhao X.D."/>
            <person name="Zheng Y.T."/>
            <person name="Zhou J.M."/>
            <person name="Zhu Y.B."/>
            <person name="Zhang G.J."/>
            <person name="Wang J."/>
            <person name="Yao Y.G."/>
        </authorList>
    </citation>
    <scope>NUCLEOTIDE SEQUENCE [LARGE SCALE GENOMIC DNA]</scope>
</reference>
<dbReference type="InParanoid" id="L9KZH1"/>
<gene>
    <name evidence="1" type="ORF">TREES_T100007493</name>
</gene>
<reference evidence="2" key="1">
    <citation type="submission" date="2012-07" db="EMBL/GenBank/DDBJ databases">
        <title>Genome of the Chinese tree shrew, a rising model animal genetically related to primates.</title>
        <authorList>
            <person name="Zhang G."/>
            <person name="Fan Y."/>
            <person name="Yao Y."/>
            <person name="Huang Z."/>
        </authorList>
    </citation>
    <scope>NUCLEOTIDE SEQUENCE [LARGE SCALE GENOMIC DNA]</scope>
</reference>
<evidence type="ECO:0000313" key="1">
    <source>
        <dbReference type="EMBL" id="ELW67899.1"/>
    </source>
</evidence>
<dbReference type="AlphaFoldDB" id="L9KZH1"/>
<dbReference type="EMBL" id="KB320597">
    <property type="protein sequence ID" value="ELW67899.1"/>
    <property type="molecule type" value="Genomic_DNA"/>
</dbReference>
<dbReference type="Proteomes" id="UP000011518">
    <property type="component" value="Unassembled WGS sequence"/>
</dbReference>
<accession>L9KZH1</accession>
<keyword evidence="2" id="KW-1185">Reference proteome</keyword>
<evidence type="ECO:0000313" key="2">
    <source>
        <dbReference type="Proteomes" id="UP000011518"/>
    </source>
</evidence>
<name>L9KZH1_TUPCH</name>